<dbReference type="Pfam" id="PF08190">
    <property type="entry name" value="PIH1"/>
    <property type="match status" value="1"/>
</dbReference>
<evidence type="ECO:0000313" key="4">
    <source>
        <dbReference type="EMBL" id="OVF10239.1"/>
    </source>
</evidence>
<feature type="compositionally biased region" description="Basic and acidic residues" evidence="2">
    <location>
        <begin position="214"/>
        <end position="228"/>
    </location>
</feature>
<dbReference type="GO" id="GO:0006364">
    <property type="term" value="P:rRNA processing"/>
    <property type="evidence" value="ECO:0007669"/>
    <property type="project" value="TreeGrafter"/>
</dbReference>
<dbReference type="InterPro" id="IPR050734">
    <property type="entry name" value="PIH1/Kintoun_subfamily"/>
</dbReference>
<dbReference type="EMBL" id="LYUB02000002">
    <property type="protein sequence ID" value="OVF10239.1"/>
    <property type="molecule type" value="Genomic_DNA"/>
</dbReference>
<dbReference type="InterPro" id="IPR012981">
    <property type="entry name" value="PIH1_N"/>
</dbReference>
<evidence type="ECO:0000256" key="1">
    <source>
        <dbReference type="ARBA" id="ARBA00008511"/>
    </source>
</evidence>
<dbReference type="GO" id="GO:0005737">
    <property type="term" value="C:cytoplasm"/>
    <property type="evidence" value="ECO:0007669"/>
    <property type="project" value="TreeGrafter"/>
</dbReference>
<comment type="similarity">
    <text evidence="1">Belongs to the PIH1 family.</text>
</comment>
<gene>
    <name evidence="4" type="ORF">A9F13_02g00253</name>
</gene>
<name>A0AA91Q2Q5_CLALS</name>
<proteinExistence type="inferred from homology"/>
<dbReference type="PANTHER" id="PTHR22997:SF0">
    <property type="entry name" value="PIH1 DOMAIN-CONTAINING PROTEIN 1"/>
    <property type="match status" value="1"/>
</dbReference>
<sequence>MAAIYEHKEPIKLDPVPGFVVKTKIVDGSGDHLYSTKVFINICHDVQVPKPSDEFEPEKIFPKIVNNEWEVPIIVSPEKTAKDKKGVPSFVYDCCINSECFQWVQLNKDLRLIVVEWCIEAIEMMYALVLEREYSLPKMLSKGELSRTEISPEELKNGLQTRLQELKQNEQLALVQELEPESDSETLPSLTDIQGTKSRPLIQEISDMSISGSSERENKEAKGMEKKQTQKSMAKNNGISETKPISYTFTVSSKTSGDHFYLKFTSPELAPMLQVTAGENTINITNSNPERKLGATNTLQFGIPKNATPYKCFIVDKEKSLYVFCLLQ</sequence>
<dbReference type="GO" id="GO:0097255">
    <property type="term" value="C:R2TP complex"/>
    <property type="evidence" value="ECO:0007669"/>
    <property type="project" value="TreeGrafter"/>
</dbReference>
<dbReference type="AlphaFoldDB" id="A0AA91Q2Q5"/>
<reference evidence="4 5" key="1">
    <citation type="submission" date="2017-04" db="EMBL/GenBank/DDBJ databases">
        <title>Draft genome of the yeast Clavispora lusitaniae type strain CBS 6936.</title>
        <authorList>
            <person name="Durrens P."/>
            <person name="Klopp C."/>
            <person name="Biteau N."/>
            <person name="Fitton-Ouhabi V."/>
            <person name="Dementhon K."/>
            <person name="Accoceberry I."/>
            <person name="Sherman D.J."/>
            <person name="Noel T."/>
        </authorList>
    </citation>
    <scope>NUCLEOTIDE SEQUENCE [LARGE SCALE GENOMIC DNA]</scope>
    <source>
        <strain evidence="4 5">CBS 6936</strain>
    </source>
</reference>
<evidence type="ECO:0000259" key="3">
    <source>
        <dbReference type="Pfam" id="PF08190"/>
    </source>
</evidence>
<comment type="caution">
    <text evidence="4">The sequence shown here is derived from an EMBL/GenBank/DDBJ whole genome shotgun (WGS) entry which is preliminary data.</text>
</comment>
<dbReference type="GO" id="GO:1990904">
    <property type="term" value="C:ribonucleoprotein complex"/>
    <property type="evidence" value="ECO:0007669"/>
    <property type="project" value="TreeGrafter"/>
</dbReference>
<evidence type="ECO:0000313" key="5">
    <source>
        <dbReference type="Proteomes" id="UP000195602"/>
    </source>
</evidence>
<dbReference type="GO" id="GO:0000492">
    <property type="term" value="P:box C/D snoRNP assembly"/>
    <property type="evidence" value="ECO:0007669"/>
    <property type="project" value="TreeGrafter"/>
</dbReference>
<organism evidence="4 5">
    <name type="scientific">Clavispora lusitaniae</name>
    <name type="common">Candida lusitaniae</name>
    <dbReference type="NCBI Taxonomy" id="36911"/>
    <lineage>
        <taxon>Eukaryota</taxon>
        <taxon>Fungi</taxon>
        <taxon>Dikarya</taxon>
        <taxon>Ascomycota</taxon>
        <taxon>Saccharomycotina</taxon>
        <taxon>Pichiomycetes</taxon>
        <taxon>Metschnikowiaceae</taxon>
        <taxon>Clavispora</taxon>
    </lineage>
</organism>
<feature type="compositionally biased region" description="Polar residues" evidence="2">
    <location>
        <begin position="230"/>
        <end position="239"/>
    </location>
</feature>
<dbReference type="KEGG" id="clus:A9F13_02g00253"/>
<accession>A0AA91Q2Q5</accession>
<protein>
    <recommendedName>
        <fullName evidence="3">PIH1 N-terminal domain-containing protein</fullName>
    </recommendedName>
</protein>
<dbReference type="PANTHER" id="PTHR22997">
    <property type="entry name" value="PIH1 DOMAIN-CONTAINING PROTEIN 1"/>
    <property type="match status" value="1"/>
</dbReference>
<feature type="domain" description="PIH1 N-terminal" evidence="3">
    <location>
        <begin position="14"/>
        <end position="151"/>
    </location>
</feature>
<evidence type="ECO:0000256" key="2">
    <source>
        <dbReference type="SAM" id="MobiDB-lite"/>
    </source>
</evidence>
<dbReference type="Proteomes" id="UP000195602">
    <property type="component" value="Unassembled WGS sequence"/>
</dbReference>
<feature type="region of interest" description="Disordered" evidence="2">
    <location>
        <begin position="208"/>
        <end position="239"/>
    </location>
</feature>